<sequence length="216" mass="23231">MLVTGPSLRDARQDALVVRYSANDEDVEKAIVSLTSQRVGGGTKTSLVDLGVDGVRGWQMHVGRLDRTFLRGPDHVLVVVPSRQAGAYARELQSGRLTVGPHDGQAAIALRAVKPTTWPFVPAGVIELRARVLLLSDDGTDTFVEADCADAATARIVAKQLEDRFQAAFPAKANGGPAIDTQSEGRTAKAHVRFAKDELESLLDFLGTWSDVEKSQ</sequence>
<evidence type="ECO:0000313" key="1">
    <source>
        <dbReference type="EMBL" id="AKU93916.1"/>
    </source>
</evidence>
<dbReference type="AlphaFoldDB" id="A0A0K1PKJ5"/>
<organism evidence="1 2">
    <name type="scientific">Labilithrix luteola</name>
    <dbReference type="NCBI Taxonomy" id="1391654"/>
    <lineage>
        <taxon>Bacteria</taxon>
        <taxon>Pseudomonadati</taxon>
        <taxon>Myxococcota</taxon>
        <taxon>Polyangia</taxon>
        <taxon>Polyangiales</taxon>
        <taxon>Labilitrichaceae</taxon>
        <taxon>Labilithrix</taxon>
    </lineage>
</organism>
<gene>
    <name evidence="1" type="ORF">AKJ09_00580</name>
</gene>
<accession>A0A0K1PKJ5</accession>
<dbReference type="EMBL" id="CP012333">
    <property type="protein sequence ID" value="AKU93916.1"/>
    <property type="molecule type" value="Genomic_DNA"/>
</dbReference>
<dbReference type="Proteomes" id="UP000064967">
    <property type="component" value="Chromosome"/>
</dbReference>
<name>A0A0K1PKJ5_9BACT</name>
<protein>
    <submittedName>
        <fullName evidence="1">Uncharacterized protein</fullName>
    </submittedName>
</protein>
<evidence type="ECO:0000313" key="2">
    <source>
        <dbReference type="Proteomes" id="UP000064967"/>
    </source>
</evidence>
<keyword evidence="2" id="KW-1185">Reference proteome</keyword>
<dbReference type="KEGG" id="llu:AKJ09_00580"/>
<proteinExistence type="predicted"/>
<reference evidence="1 2" key="1">
    <citation type="submission" date="2015-08" db="EMBL/GenBank/DDBJ databases">
        <authorList>
            <person name="Babu N.S."/>
            <person name="Beckwith C.J."/>
            <person name="Beseler K.G."/>
            <person name="Brison A."/>
            <person name="Carone J.V."/>
            <person name="Caskin T.P."/>
            <person name="Diamond M."/>
            <person name="Durham M.E."/>
            <person name="Foxe J.M."/>
            <person name="Go M."/>
            <person name="Henderson B.A."/>
            <person name="Jones I.B."/>
            <person name="McGettigan J.A."/>
            <person name="Micheletti S.J."/>
            <person name="Nasrallah M.E."/>
            <person name="Ortiz D."/>
            <person name="Piller C.R."/>
            <person name="Privatt S.R."/>
            <person name="Schneider S.L."/>
            <person name="Sharp S."/>
            <person name="Smith T.C."/>
            <person name="Stanton J.D."/>
            <person name="Ullery H.E."/>
            <person name="Wilson R.J."/>
            <person name="Serrano M.G."/>
            <person name="Buck G."/>
            <person name="Lee V."/>
            <person name="Wang Y."/>
            <person name="Carvalho R."/>
            <person name="Voegtly L."/>
            <person name="Shi R."/>
            <person name="Duckworth R."/>
            <person name="Johnson A."/>
            <person name="Loviza R."/>
            <person name="Walstead R."/>
            <person name="Shah Z."/>
            <person name="Kiflezghi M."/>
            <person name="Wade K."/>
            <person name="Ball S.L."/>
            <person name="Bradley K.W."/>
            <person name="Asai D.J."/>
            <person name="Bowman C.A."/>
            <person name="Russell D.A."/>
            <person name="Pope W.H."/>
            <person name="Jacobs-Sera D."/>
            <person name="Hendrix R.W."/>
            <person name="Hatfull G.F."/>
        </authorList>
    </citation>
    <scope>NUCLEOTIDE SEQUENCE [LARGE SCALE GENOMIC DNA]</scope>
    <source>
        <strain evidence="1 2">DSM 27648</strain>
    </source>
</reference>